<accession>G5AZ75</accession>
<evidence type="ECO:0000256" key="1">
    <source>
        <dbReference type="SAM" id="MobiDB-lite"/>
    </source>
</evidence>
<keyword evidence="2" id="KW-0472">Membrane</keyword>
<keyword evidence="2" id="KW-1133">Transmembrane helix</keyword>
<dbReference type="PANTHER" id="PTHR37873:SF1">
    <property type="entry name" value="SMALL INTEGRAL MEMBRANE PROTEIN 33"/>
    <property type="match status" value="1"/>
</dbReference>
<feature type="region of interest" description="Disordered" evidence="1">
    <location>
        <begin position="17"/>
        <end position="38"/>
    </location>
</feature>
<dbReference type="Proteomes" id="UP000006813">
    <property type="component" value="Unassembled WGS sequence"/>
</dbReference>
<name>G5AZ75_HETGA</name>
<proteinExistence type="predicted"/>
<gene>
    <name evidence="3" type="ORF">GW7_21310</name>
</gene>
<reference evidence="3 4" key="1">
    <citation type="journal article" date="2011" name="Nature">
        <title>Genome sequencing reveals insights into physiology and longevity of the naked mole rat.</title>
        <authorList>
            <person name="Kim E.B."/>
            <person name="Fang X."/>
            <person name="Fushan A.A."/>
            <person name="Huang Z."/>
            <person name="Lobanov A.V."/>
            <person name="Han L."/>
            <person name="Marino S.M."/>
            <person name="Sun X."/>
            <person name="Turanov A.A."/>
            <person name="Yang P."/>
            <person name="Yim S.H."/>
            <person name="Zhao X."/>
            <person name="Kasaikina M.V."/>
            <person name="Stoletzki N."/>
            <person name="Peng C."/>
            <person name="Polak P."/>
            <person name="Xiong Z."/>
            <person name="Kiezun A."/>
            <person name="Zhu Y."/>
            <person name="Chen Y."/>
            <person name="Kryukov G.V."/>
            <person name="Zhang Q."/>
            <person name="Peshkin L."/>
            <person name="Yang L."/>
            <person name="Bronson R.T."/>
            <person name="Buffenstein R."/>
            <person name="Wang B."/>
            <person name="Han C."/>
            <person name="Li Q."/>
            <person name="Chen L."/>
            <person name="Zhao W."/>
            <person name="Sunyaev S.R."/>
            <person name="Park T.J."/>
            <person name="Zhang G."/>
            <person name="Wang J."/>
            <person name="Gladyshev V.N."/>
        </authorList>
    </citation>
    <scope>NUCLEOTIDE SEQUENCE [LARGE SCALE GENOMIC DNA]</scope>
</reference>
<evidence type="ECO:0008006" key="5">
    <source>
        <dbReference type="Google" id="ProtNLM"/>
    </source>
</evidence>
<protein>
    <recommendedName>
        <fullName evidence="5">Small integral membrane protein 33</fullName>
    </recommendedName>
</protein>
<keyword evidence="2" id="KW-0812">Transmembrane</keyword>
<dbReference type="InParanoid" id="G5AZ75"/>
<dbReference type="InterPro" id="IPR038803">
    <property type="entry name" value="SMIM33"/>
</dbReference>
<dbReference type="PANTHER" id="PTHR37873">
    <property type="entry name" value="SMALL INTEGRAL MEMBRANE PROTEIN 33"/>
    <property type="match status" value="1"/>
</dbReference>
<organism evidence="3 4">
    <name type="scientific">Heterocephalus glaber</name>
    <name type="common">Naked mole rat</name>
    <dbReference type="NCBI Taxonomy" id="10181"/>
    <lineage>
        <taxon>Eukaryota</taxon>
        <taxon>Metazoa</taxon>
        <taxon>Chordata</taxon>
        <taxon>Craniata</taxon>
        <taxon>Vertebrata</taxon>
        <taxon>Euteleostomi</taxon>
        <taxon>Mammalia</taxon>
        <taxon>Eutheria</taxon>
        <taxon>Euarchontoglires</taxon>
        <taxon>Glires</taxon>
        <taxon>Rodentia</taxon>
        <taxon>Hystricomorpha</taxon>
        <taxon>Bathyergidae</taxon>
        <taxon>Heterocephalus</taxon>
    </lineage>
</organism>
<sequence length="143" mass="15216">MSTCPCQSISLSLSLPPTSQVGHYPPPSPSTNGSAEQEPLRQLPEVLGGADGLPLLTIIVVIFVLLAVCIVVAVHFWPRLHQGHATFLTELPGPKPEDGIYLIHWQLLGPQDSPKEAQQGLPGLGSSPAPDGPRPSMDEVTYL</sequence>
<evidence type="ECO:0000313" key="4">
    <source>
        <dbReference type="Proteomes" id="UP000006813"/>
    </source>
</evidence>
<dbReference type="AlphaFoldDB" id="G5AZ75"/>
<evidence type="ECO:0000313" key="3">
    <source>
        <dbReference type="EMBL" id="EHB02336.1"/>
    </source>
</evidence>
<evidence type="ECO:0000256" key="2">
    <source>
        <dbReference type="SAM" id="Phobius"/>
    </source>
</evidence>
<feature type="region of interest" description="Disordered" evidence="1">
    <location>
        <begin position="111"/>
        <end position="143"/>
    </location>
</feature>
<feature type="transmembrane region" description="Helical" evidence="2">
    <location>
        <begin position="53"/>
        <end position="77"/>
    </location>
</feature>
<dbReference type="EMBL" id="JH167594">
    <property type="protein sequence ID" value="EHB02336.1"/>
    <property type="molecule type" value="Genomic_DNA"/>
</dbReference>